<feature type="transmembrane region" description="Helical" evidence="1">
    <location>
        <begin position="48"/>
        <end position="69"/>
    </location>
</feature>
<keyword evidence="3" id="KW-1185">Reference proteome</keyword>
<reference evidence="2 3" key="1">
    <citation type="submission" date="2019-01" db="EMBL/GenBank/DDBJ databases">
        <title>Draft genomes of a novel of Aminipila strains.</title>
        <authorList>
            <person name="Ma S."/>
        </authorList>
    </citation>
    <scope>NUCLEOTIDE SEQUENCE [LARGE SCALE GENOMIC DNA]</scope>
    <source>
        <strain evidence="3">JN-39</strain>
    </source>
</reference>
<dbReference type="Pfam" id="PF20563">
    <property type="entry name" value="DUF6773"/>
    <property type="match status" value="1"/>
</dbReference>
<dbReference type="InterPro" id="IPR046664">
    <property type="entry name" value="DUF6773"/>
</dbReference>
<evidence type="ECO:0000313" key="3">
    <source>
        <dbReference type="Proteomes" id="UP000287601"/>
    </source>
</evidence>
<keyword evidence="1" id="KW-0812">Transmembrane</keyword>
<keyword evidence="1" id="KW-1133">Transmembrane helix</keyword>
<keyword evidence="1" id="KW-0472">Membrane</keyword>
<dbReference type="InterPro" id="IPR036259">
    <property type="entry name" value="MFS_trans_sf"/>
</dbReference>
<dbReference type="KEGG" id="amij:EQM06_00640"/>
<feature type="transmembrane region" description="Helical" evidence="1">
    <location>
        <begin position="111"/>
        <end position="136"/>
    </location>
</feature>
<dbReference type="AlphaFoldDB" id="A0A410PS78"/>
<dbReference type="EMBL" id="CP035281">
    <property type="protein sequence ID" value="QAT41847.1"/>
    <property type="molecule type" value="Genomic_DNA"/>
</dbReference>
<protein>
    <submittedName>
        <fullName evidence="2">Uncharacterized protein</fullName>
    </submittedName>
</protein>
<dbReference type="SUPFAM" id="SSF103473">
    <property type="entry name" value="MFS general substrate transporter"/>
    <property type="match status" value="1"/>
</dbReference>
<dbReference type="Proteomes" id="UP000287601">
    <property type="component" value="Chromosome"/>
</dbReference>
<gene>
    <name evidence="2" type="ORF">EQM06_00640</name>
</gene>
<name>A0A410PS78_9FIRM</name>
<dbReference type="RefSeq" id="WP_128744501.1">
    <property type="nucleotide sequence ID" value="NZ_CP035281.1"/>
</dbReference>
<feature type="transmembrane region" description="Helical" evidence="1">
    <location>
        <begin position="81"/>
        <end position="105"/>
    </location>
</feature>
<evidence type="ECO:0000256" key="1">
    <source>
        <dbReference type="SAM" id="Phobius"/>
    </source>
</evidence>
<sequence>MSMKSKKILDERQELQSLKNTRICWTIAIFLLAFSAILQMVMLDAPMYYMPELVILFAVCILNLILNAVQGNLYTKEMQNYTFNMFLYIMSALTMSLIIGVGNYIKYDLPPIAVLFITIPLFLFTFALMLLCDYIYRKVTLRRLRKFDKKLEKEEKKGALL</sequence>
<feature type="transmembrane region" description="Helical" evidence="1">
    <location>
        <begin position="21"/>
        <end position="42"/>
    </location>
</feature>
<organism evidence="2 3">
    <name type="scientific">Aminipila luticellarii</name>
    <dbReference type="NCBI Taxonomy" id="2507160"/>
    <lineage>
        <taxon>Bacteria</taxon>
        <taxon>Bacillati</taxon>
        <taxon>Bacillota</taxon>
        <taxon>Clostridia</taxon>
        <taxon>Peptostreptococcales</taxon>
        <taxon>Anaerovoracaceae</taxon>
        <taxon>Aminipila</taxon>
    </lineage>
</organism>
<proteinExistence type="predicted"/>
<evidence type="ECO:0000313" key="2">
    <source>
        <dbReference type="EMBL" id="QAT41847.1"/>
    </source>
</evidence>
<accession>A0A410PS78</accession>